<feature type="non-terminal residue" evidence="1">
    <location>
        <position position="1"/>
    </location>
</feature>
<dbReference type="Proteomes" id="UP000004810">
    <property type="component" value="Unassembled WGS sequence"/>
</dbReference>
<protein>
    <submittedName>
        <fullName evidence="1">Uncharacterized protein</fullName>
    </submittedName>
</protein>
<sequence>TLSSLDRDNSIESEKNISEIYDYDSTGTKLPILWINTTYQAYDIGLNVTTMVECAVWNVSMLINITDTSENQMNATDSDPSWTISGIEIVNTKERLEELKLDTNLLDQYRV</sequence>
<comment type="caution">
    <text evidence="1">The sequence shown here is derived from an EMBL/GenBank/DDBJ whole genome shotgun (WGS) entry which is preliminary data.</text>
</comment>
<name>J9E574_WUCBA</name>
<accession>J9E574</accession>
<organism evidence="1 2">
    <name type="scientific">Wuchereria bancrofti</name>
    <dbReference type="NCBI Taxonomy" id="6293"/>
    <lineage>
        <taxon>Eukaryota</taxon>
        <taxon>Metazoa</taxon>
        <taxon>Ecdysozoa</taxon>
        <taxon>Nematoda</taxon>
        <taxon>Chromadorea</taxon>
        <taxon>Rhabditida</taxon>
        <taxon>Spirurina</taxon>
        <taxon>Spiruromorpha</taxon>
        <taxon>Filarioidea</taxon>
        <taxon>Onchocercidae</taxon>
        <taxon>Wuchereria</taxon>
    </lineage>
</organism>
<dbReference type="AlphaFoldDB" id="J9E574"/>
<dbReference type="EMBL" id="ADBV01007946">
    <property type="protein sequence ID" value="EJW77303.1"/>
    <property type="molecule type" value="Genomic_DNA"/>
</dbReference>
<gene>
    <name evidence="1" type="ORF">WUBG_11789</name>
</gene>
<evidence type="ECO:0000313" key="2">
    <source>
        <dbReference type="Proteomes" id="UP000004810"/>
    </source>
</evidence>
<evidence type="ECO:0000313" key="1">
    <source>
        <dbReference type="EMBL" id="EJW77303.1"/>
    </source>
</evidence>
<proteinExistence type="predicted"/>
<reference evidence="2" key="1">
    <citation type="submission" date="2012-08" db="EMBL/GenBank/DDBJ databases">
        <title>The Genome Sequence of Wuchereria bancrofti.</title>
        <authorList>
            <person name="Nutman T.B."/>
            <person name="Fink D.L."/>
            <person name="Russ C."/>
            <person name="Young S."/>
            <person name="Zeng Q."/>
            <person name="Koehrsen M."/>
            <person name="Alvarado L."/>
            <person name="Berlin A."/>
            <person name="Chapman S.B."/>
            <person name="Chen Z."/>
            <person name="Freedman E."/>
            <person name="Gellesch M."/>
            <person name="Goldberg J."/>
            <person name="Griggs A."/>
            <person name="Gujja S."/>
            <person name="Heilman E.R."/>
            <person name="Heiman D."/>
            <person name="Hepburn T."/>
            <person name="Howarth C."/>
            <person name="Jen D."/>
            <person name="Larson L."/>
            <person name="Lewis B."/>
            <person name="Mehta T."/>
            <person name="Park D."/>
            <person name="Pearson M."/>
            <person name="Roberts A."/>
            <person name="Saif S."/>
            <person name="Shea T."/>
            <person name="Shenoy N."/>
            <person name="Sisk P."/>
            <person name="Stolte C."/>
            <person name="Sykes S."/>
            <person name="Walk T."/>
            <person name="White J."/>
            <person name="Yandava C."/>
            <person name="Haas B."/>
            <person name="Henn M.R."/>
            <person name="Nusbaum C."/>
            <person name="Birren B."/>
        </authorList>
    </citation>
    <scope>NUCLEOTIDE SEQUENCE [LARGE SCALE GENOMIC DNA]</scope>
    <source>
        <strain evidence="2">NA</strain>
    </source>
</reference>